<keyword evidence="2" id="KW-1185">Reference proteome</keyword>
<dbReference type="Proteomes" id="UP001163324">
    <property type="component" value="Chromosome 1"/>
</dbReference>
<accession>A0ACC0VEC3</accession>
<organism evidence="1 2">
    <name type="scientific">Trichothecium roseum</name>
    <dbReference type="NCBI Taxonomy" id="47278"/>
    <lineage>
        <taxon>Eukaryota</taxon>
        <taxon>Fungi</taxon>
        <taxon>Dikarya</taxon>
        <taxon>Ascomycota</taxon>
        <taxon>Pezizomycotina</taxon>
        <taxon>Sordariomycetes</taxon>
        <taxon>Hypocreomycetidae</taxon>
        <taxon>Hypocreales</taxon>
        <taxon>Hypocreales incertae sedis</taxon>
        <taxon>Trichothecium</taxon>
    </lineage>
</organism>
<proteinExistence type="predicted"/>
<protein>
    <submittedName>
        <fullName evidence="1">Uncharacterized protein</fullName>
    </submittedName>
</protein>
<gene>
    <name evidence="1" type="ORF">N3K66_001293</name>
</gene>
<reference evidence="1" key="1">
    <citation type="submission" date="2022-10" db="EMBL/GenBank/DDBJ databases">
        <title>Complete Genome of Trichothecium roseum strain YXFP-22015, a Plant Pathogen Isolated from Citrus.</title>
        <authorList>
            <person name="Wang Y."/>
            <person name="Zhu L."/>
        </authorList>
    </citation>
    <scope>NUCLEOTIDE SEQUENCE</scope>
    <source>
        <strain evidence="1">YXFP-22015</strain>
    </source>
</reference>
<name>A0ACC0VEC3_9HYPO</name>
<sequence length="328" mass="35856">MPQTSDTRASLKLATESHVKYIQSLDTKKDELDYWLTEHLRLNGVYWGLVALHLLKRPEALPRQETIDFVLSCQHENGGFGAAPNHDAHMLSTVSAVQVLAMVDGLEELESRGKGNGKSQVGKFIADLQNRDSGTFAGDEWGEEDTRFLYGAFNALSLLGLLSLIDVEKAVAHVAACANFDGGFGVSPGAESHSGQIFTCVATLAIAKRLDLVDKDKLGRWLSERQVPAGGLNGRPEKKEDVCYSWWVLSSLSMIDRVHWIDREALINFILNSQDTEKGGISDRPGDMVDVFHTCFGIAGLSLLGHSDVDAIDPVYCMPKAVTKKVVG</sequence>
<comment type="caution">
    <text evidence="1">The sequence shown here is derived from an EMBL/GenBank/DDBJ whole genome shotgun (WGS) entry which is preliminary data.</text>
</comment>
<evidence type="ECO:0000313" key="2">
    <source>
        <dbReference type="Proteomes" id="UP001163324"/>
    </source>
</evidence>
<evidence type="ECO:0000313" key="1">
    <source>
        <dbReference type="EMBL" id="KAI9904764.1"/>
    </source>
</evidence>
<dbReference type="EMBL" id="CM047940">
    <property type="protein sequence ID" value="KAI9904764.1"/>
    <property type="molecule type" value="Genomic_DNA"/>
</dbReference>